<dbReference type="Pfam" id="PF01323">
    <property type="entry name" value="DSBA"/>
    <property type="match status" value="1"/>
</dbReference>
<comment type="caution">
    <text evidence="2">The sequence shown here is derived from an EMBL/GenBank/DDBJ whole genome shotgun (WGS) entry which is preliminary data.</text>
</comment>
<dbReference type="PANTHER" id="PTHR13887">
    <property type="entry name" value="GLUTATHIONE S-TRANSFERASE KAPPA"/>
    <property type="match status" value="1"/>
</dbReference>
<evidence type="ECO:0000259" key="1">
    <source>
        <dbReference type="Pfam" id="PF01323"/>
    </source>
</evidence>
<dbReference type="InterPro" id="IPR036249">
    <property type="entry name" value="Thioredoxin-like_sf"/>
</dbReference>
<dbReference type="SUPFAM" id="SSF52833">
    <property type="entry name" value="Thioredoxin-like"/>
    <property type="match status" value="1"/>
</dbReference>
<keyword evidence="3" id="KW-1185">Reference proteome</keyword>
<name>A0ABV9HPV7_9MICO</name>
<organism evidence="2 3">
    <name type="scientific">Promicromonospora alba</name>
    <dbReference type="NCBI Taxonomy" id="1616110"/>
    <lineage>
        <taxon>Bacteria</taxon>
        <taxon>Bacillati</taxon>
        <taxon>Actinomycetota</taxon>
        <taxon>Actinomycetes</taxon>
        <taxon>Micrococcales</taxon>
        <taxon>Promicromonosporaceae</taxon>
        <taxon>Promicromonospora</taxon>
    </lineage>
</organism>
<dbReference type="CDD" id="cd03024">
    <property type="entry name" value="DsbA_FrnE"/>
    <property type="match status" value="1"/>
</dbReference>
<reference evidence="3" key="1">
    <citation type="journal article" date="2019" name="Int. J. Syst. Evol. Microbiol.">
        <title>The Global Catalogue of Microorganisms (GCM) 10K type strain sequencing project: providing services to taxonomists for standard genome sequencing and annotation.</title>
        <authorList>
            <consortium name="The Broad Institute Genomics Platform"/>
            <consortium name="The Broad Institute Genome Sequencing Center for Infectious Disease"/>
            <person name="Wu L."/>
            <person name="Ma J."/>
        </authorList>
    </citation>
    <scope>NUCLEOTIDE SEQUENCE [LARGE SCALE GENOMIC DNA]</scope>
    <source>
        <strain evidence="3">CCUG 42722</strain>
    </source>
</reference>
<protein>
    <submittedName>
        <fullName evidence="2">DsbA family oxidoreductase</fullName>
    </submittedName>
</protein>
<dbReference type="EMBL" id="JBHSFI010000008">
    <property type="protein sequence ID" value="MFC4631435.1"/>
    <property type="molecule type" value="Genomic_DNA"/>
</dbReference>
<sequence length="235" mass="25238">MAGEAFGQATDRLVVDVWSDVMCPFCYMGDTLLAQALEKFPHASGVDIRYHSFLLMPHLTDDDAPVSPTELLSAKHGLPREQAQAMNDQVTERARQIGLDYRLDQAQAVATRTAHQLSHFAAAHGKQHELVQQLFKAYFTDGLNVADHQVLADLAAEVGLDRDAALAALASGEFADAVEADIQQAHQYGIQGVPFFVFGGKYAVSGAQPVDAFLQALDTSWAETVGTPASAGAGR</sequence>
<evidence type="ECO:0000313" key="3">
    <source>
        <dbReference type="Proteomes" id="UP001596011"/>
    </source>
</evidence>
<evidence type="ECO:0000313" key="2">
    <source>
        <dbReference type="EMBL" id="MFC4631435.1"/>
    </source>
</evidence>
<dbReference type="Proteomes" id="UP001596011">
    <property type="component" value="Unassembled WGS sequence"/>
</dbReference>
<dbReference type="Gene3D" id="3.40.30.10">
    <property type="entry name" value="Glutaredoxin"/>
    <property type="match status" value="1"/>
</dbReference>
<proteinExistence type="predicted"/>
<dbReference type="InterPro" id="IPR001853">
    <property type="entry name" value="DSBA-like_thioredoxin_dom"/>
</dbReference>
<dbReference type="PANTHER" id="PTHR13887:SF41">
    <property type="entry name" value="THIOREDOXIN SUPERFAMILY PROTEIN"/>
    <property type="match status" value="1"/>
</dbReference>
<accession>A0ABV9HPV7</accession>
<gene>
    <name evidence="2" type="ORF">ACFO6V_24540</name>
</gene>
<feature type="domain" description="DSBA-like thioredoxin" evidence="1">
    <location>
        <begin position="14"/>
        <end position="217"/>
    </location>
</feature>
<dbReference type="RefSeq" id="WP_377141161.1">
    <property type="nucleotide sequence ID" value="NZ_JBHSFI010000008.1"/>
</dbReference>